<gene>
    <name evidence="1" type="ORF">DRO04_01150</name>
</gene>
<dbReference type="EMBL" id="QMWP01000032">
    <property type="protein sequence ID" value="RLG70785.1"/>
    <property type="molecule type" value="Genomic_DNA"/>
</dbReference>
<sequence length="101" mass="12186">MDRKVFWPLYAFDELHTHARILEGLEKYDPQIKSMVEDYIHNVWSEKIDGKYRFEKMLENIFIGRFSDFDPYIKAELLKEWDKKEGAPINGKTISELVDEW</sequence>
<name>A0A497JHR4_9ARCH</name>
<accession>A0A497JHR4</accession>
<reference evidence="1 2" key="1">
    <citation type="submission" date="2018-06" db="EMBL/GenBank/DDBJ databases">
        <title>Extensive metabolic versatility and redundancy in microbially diverse, dynamic hydrothermal sediments.</title>
        <authorList>
            <person name="Dombrowski N."/>
            <person name="Teske A."/>
            <person name="Baker B.J."/>
        </authorList>
    </citation>
    <scope>NUCLEOTIDE SEQUENCE [LARGE SCALE GENOMIC DNA]</scope>
    <source>
        <strain evidence="1">B51_G17</strain>
    </source>
</reference>
<proteinExistence type="predicted"/>
<comment type="caution">
    <text evidence="1">The sequence shown here is derived from an EMBL/GenBank/DDBJ whole genome shotgun (WGS) entry which is preliminary data.</text>
</comment>
<dbReference type="AlphaFoldDB" id="A0A497JHR4"/>
<evidence type="ECO:0000313" key="1">
    <source>
        <dbReference type="EMBL" id="RLG70785.1"/>
    </source>
</evidence>
<dbReference type="Proteomes" id="UP000278031">
    <property type="component" value="Unassembled WGS sequence"/>
</dbReference>
<protein>
    <submittedName>
        <fullName evidence="1">Uncharacterized protein</fullName>
    </submittedName>
</protein>
<feature type="non-terminal residue" evidence="1">
    <location>
        <position position="101"/>
    </location>
</feature>
<organism evidence="1 2">
    <name type="scientific">Candidatus Iainarchaeum sp</name>
    <dbReference type="NCBI Taxonomy" id="3101447"/>
    <lineage>
        <taxon>Archaea</taxon>
        <taxon>Candidatus Iainarchaeota</taxon>
        <taxon>Candidatus Iainarchaeia</taxon>
        <taxon>Candidatus Iainarchaeales</taxon>
        <taxon>Candidatus Iainarchaeaceae</taxon>
        <taxon>Candidatus Iainarchaeum</taxon>
    </lineage>
</organism>
<evidence type="ECO:0000313" key="2">
    <source>
        <dbReference type="Proteomes" id="UP000278031"/>
    </source>
</evidence>